<evidence type="ECO:0000256" key="1">
    <source>
        <dbReference type="SAM" id="Coils"/>
    </source>
</evidence>
<evidence type="ECO:0008006" key="3">
    <source>
        <dbReference type="Google" id="ProtNLM"/>
    </source>
</evidence>
<proteinExistence type="predicted"/>
<keyword evidence="1" id="KW-0175">Coiled coil</keyword>
<accession>A0A832EBE3</accession>
<sequence>MGGSRKRRWGIIAALATAVFAAWFWVDHWPAVEEKAELEARVEALRAKEGALRKNLSKLQGELASGGVALQDVARIQRMLVDAGSLEEAGSKMQQRLQDFFEKNGVKLQSYSVLAPSSWNGIPMAQTEFRLNLGAEGLAAVLRFLEEEEKLIRVERMSIVYRGGQEMPLFVTLRVGTLFVDVENLKKYVGTGG</sequence>
<name>A0A832EBE3_9BACT</name>
<dbReference type="Pfam" id="PF10741">
    <property type="entry name" value="T2SSM_b"/>
    <property type="match status" value="1"/>
</dbReference>
<gene>
    <name evidence="2" type="ORF">ENS06_12950</name>
</gene>
<organism evidence="2">
    <name type="scientific">Desulfacinum infernum</name>
    <dbReference type="NCBI Taxonomy" id="35837"/>
    <lineage>
        <taxon>Bacteria</taxon>
        <taxon>Pseudomonadati</taxon>
        <taxon>Thermodesulfobacteriota</taxon>
        <taxon>Syntrophobacteria</taxon>
        <taxon>Syntrophobacterales</taxon>
        <taxon>Syntrophobacteraceae</taxon>
        <taxon>Desulfacinum</taxon>
    </lineage>
</organism>
<dbReference type="EMBL" id="DSTK01000038">
    <property type="protein sequence ID" value="HFK98212.1"/>
    <property type="molecule type" value="Genomic_DNA"/>
</dbReference>
<evidence type="ECO:0000313" key="2">
    <source>
        <dbReference type="EMBL" id="HFK98212.1"/>
    </source>
</evidence>
<feature type="coiled-coil region" evidence="1">
    <location>
        <begin position="35"/>
        <end position="62"/>
    </location>
</feature>
<protein>
    <recommendedName>
        <fullName evidence="3">Type IV pilus assembly protein PilO</fullName>
    </recommendedName>
</protein>
<reference evidence="2" key="1">
    <citation type="journal article" date="2020" name="mSystems">
        <title>Genome- and Community-Level Interaction Insights into Carbon Utilization and Element Cycling Functions of Hydrothermarchaeota in Hydrothermal Sediment.</title>
        <authorList>
            <person name="Zhou Z."/>
            <person name="Liu Y."/>
            <person name="Xu W."/>
            <person name="Pan J."/>
            <person name="Luo Z.H."/>
            <person name="Li M."/>
        </authorList>
    </citation>
    <scope>NUCLEOTIDE SEQUENCE [LARGE SCALE GENOMIC DNA]</scope>
    <source>
        <strain evidence="2">SpSt-456</strain>
    </source>
</reference>
<dbReference type="AlphaFoldDB" id="A0A832EBE3"/>
<dbReference type="InterPro" id="IPR034756">
    <property type="entry name" value="T2SSM_b"/>
</dbReference>
<comment type="caution">
    <text evidence="2">The sequence shown here is derived from an EMBL/GenBank/DDBJ whole genome shotgun (WGS) entry which is preliminary data.</text>
</comment>